<dbReference type="Pfam" id="PF02770">
    <property type="entry name" value="Acyl-CoA_dh_M"/>
    <property type="match status" value="1"/>
</dbReference>
<dbReference type="STRING" id="387631.Asulf_01874"/>
<evidence type="ECO:0000256" key="1">
    <source>
        <dbReference type="ARBA" id="ARBA00001974"/>
    </source>
</evidence>
<proteinExistence type="inferred from homology"/>
<dbReference type="InterPro" id="IPR006091">
    <property type="entry name" value="Acyl-CoA_Oxase/DH_mid-dom"/>
</dbReference>
<dbReference type="Pfam" id="PF00441">
    <property type="entry name" value="Acyl-CoA_dh_1"/>
    <property type="match status" value="1"/>
</dbReference>
<sequence>MKNLQEVISLIQKRSAEIDAKNEMPEEVLKALFENGLMSALASKDFGLESYSKASLIAEELAKVSAGVAHVTVVHNMAVDALRLFGSEDQKEYMKRLVESDVGTIAITEPSGGSDVASMKTVAEKVEGGYLINGRKTLITNAAFAKIFIVFAKVDGKITAFIVDRDDGITTRKLNPSGFRGSGLSSVEFKDVFVSEDSILGGTGKGMKVALATLAVNRIPFSAIGLGIAKRCFELAVKYAKGRDAFGKKLMDFQGMQWMLADIFADIEALDKLIKYSAMVADGEIEGSTTVLGAVCKLKAAEVAKRCADVAIEVYGGHGVMSGSPVERAYRDAKILDIAEGTSEIMKVILSRSF</sequence>
<dbReference type="KEGG" id="ast:Asulf_01874"/>
<name>N0BNF0_9EURY</name>
<evidence type="ECO:0000256" key="4">
    <source>
        <dbReference type="ARBA" id="ARBA00022827"/>
    </source>
</evidence>
<dbReference type="GeneID" id="15393508"/>
<evidence type="ECO:0000256" key="2">
    <source>
        <dbReference type="ARBA" id="ARBA00009347"/>
    </source>
</evidence>
<dbReference type="PIRSF" id="PIRSF016578">
    <property type="entry name" value="HsaA"/>
    <property type="match status" value="1"/>
</dbReference>
<dbReference type="RefSeq" id="WP_015591436.1">
    <property type="nucleotide sequence ID" value="NC_021169.1"/>
</dbReference>
<dbReference type="Proteomes" id="UP000013307">
    <property type="component" value="Chromosome"/>
</dbReference>
<dbReference type="EMBL" id="CP005290">
    <property type="protein sequence ID" value="AGK61840.1"/>
    <property type="molecule type" value="Genomic_DNA"/>
</dbReference>
<dbReference type="InterPro" id="IPR009075">
    <property type="entry name" value="AcylCo_DH/oxidase_C"/>
</dbReference>
<dbReference type="InterPro" id="IPR036250">
    <property type="entry name" value="AcylCo_DH-like_C"/>
</dbReference>
<dbReference type="PROSITE" id="PS00072">
    <property type="entry name" value="ACYL_COA_DH_1"/>
    <property type="match status" value="1"/>
</dbReference>
<comment type="cofactor">
    <cofactor evidence="1 5">
        <name>FAD</name>
        <dbReference type="ChEBI" id="CHEBI:57692"/>
    </cofactor>
</comment>
<dbReference type="GO" id="GO:0050660">
    <property type="term" value="F:flavin adenine dinucleotide binding"/>
    <property type="evidence" value="ECO:0007669"/>
    <property type="project" value="InterPro"/>
</dbReference>
<dbReference type="SUPFAM" id="SSF56645">
    <property type="entry name" value="Acyl-CoA dehydrogenase NM domain-like"/>
    <property type="match status" value="1"/>
</dbReference>
<accession>N0BNF0</accession>
<feature type="domain" description="Acyl-CoA oxidase/dehydrogenase middle" evidence="7">
    <location>
        <begin position="105"/>
        <end position="192"/>
    </location>
</feature>
<dbReference type="InterPro" id="IPR046373">
    <property type="entry name" value="Acyl-CoA_Oxase/DH_mid-dom_sf"/>
</dbReference>
<dbReference type="OrthoDB" id="275197at2157"/>
<dbReference type="FunFam" id="1.20.140.10:FF:000004">
    <property type="entry name" value="Acyl-CoA dehydrogenase FadE25"/>
    <property type="match status" value="1"/>
</dbReference>
<dbReference type="Gene3D" id="1.20.140.10">
    <property type="entry name" value="Butyryl-CoA Dehydrogenase, subunit A, domain 3"/>
    <property type="match status" value="1"/>
</dbReference>
<dbReference type="SUPFAM" id="SSF47203">
    <property type="entry name" value="Acyl-CoA dehydrogenase C-terminal domain-like"/>
    <property type="match status" value="1"/>
</dbReference>
<evidence type="ECO:0000313" key="9">
    <source>
        <dbReference type="EMBL" id="AGK61840.1"/>
    </source>
</evidence>
<keyword evidence="10" id="KW-1185">Reference proteome</keyword>
<dbReference type="AlphaFoldDB" id="N0BNF0"/>
<keyword evidence="5" id="KW-0560">Oxidoreductase</keyword>
<evidence type="ECO:0000256" key="3">
    <source>
        <dbReference type="ARBA" id="ARBA00022630"/>
    </source>
</evidence>
<dbReference type="InterPro" id="IPR009100">
    <property type="entry name" value="AcylCoA_DH/oxidase_NM_dom_sf"/>
</dbReference>
<gene>
    <name evidence="9" type="ORF">Asulf_01874</name>
</gene>
<evidence type="ECO:0000259" key="8">
    <source>
        <dbReference type="Pfam" id="PF02771"/>
    </source>
</evidence>
<dbReference type="Gene3D" id="1.10.540.10">
    <property type="entry name" value="Acyl-CoA dehydrogenase/oxidase, N-terminal domain"/>
    <property type="match status" value="1"/>
</dbReference>
<dbReference type="GO" id="GO:0003995">
    <property type="term" value="F:acyl-CoA dehydrogenase activity"/>
    <property type="evidence" value="ECO:0007669"/>
    <property type="project" value="InterPro"/>
</dbReference>
<dbReference type="InterPro" id="IPR037069">
    <property type="entry name" value="AcylCoA_DH/ox_N_sf"/>
</dbReference>
<evidence type="ECO:0000259" key="7">
    <source>
        <dbReference type="Pfam" id="PF02770"/>
    </source>
</evidence>
<dbReference type="InterPro" id="IPR006089">
    <property type="entry name" value="Acyl-CoA_DH_CS"/>
</dbReference>
<dbReference type="HOGENOM" id="CLU_018204_0_0_2"/>
<dbReference type="Pfam" id="PF02771">
    <property type="entry name" value="Acyl-CoA_dh_N"/>
    <property type="match status" value="1"/>
</dbReference>
<protein>
    <submittedName>
        <fullName evidence="9">Acyl-CoA dehydrogenase</fullName>
    </submittedName>
</protein>
<dbReference type="Gene3D" id="2.40.110.10">
    <property type="entry name" value="Butyryl-CoA Dehydrogenase, subunit A, domain 2"/>
    <property type="match status" value="1"/>
</dbReference>
<dbReference type="PANTHER" id="PTHR43884:SF12">
    <property type="entry name" value="ISOVALERYL-COA DEHYDROGENASE, MITOCHONDRIAL-RELATED"/>
    <property type="match status" value="1"/>
</dbReference>
<evidence type="ECO:0000313" key="10">
    <source>
        <dbReference type="Proteomes" id="UP000013307"/>
    </source>
</evidence>
<keyword evidence="4 5" id="KW-0274">FAD</keyword>
<feature type="domain" description="Acyl-CoA dehydrogenase/oxidase C-terminal" evidence="6">
    <location>
        <begin position="204"/>
        <end position="353"/>
    </location>
</feature>
<evidence type="ECO:0000259" key="6">
    <source>
        <dbReference type="Pfam" id="PF00441"/>
    </source>
</evidence>
<keyword evidence="3 5" id="KW-0285">Flavoprotein</keyword>
<reference evidence="9 10" key="1">
    <citation type="journal article" date="2013" name="Genome Announc.">
        <title>Complete Genome Sequence of the Thermophilic and Facultatively Chemolithoautotrophic Sulfate Reducer Archaeoglobus sulfaticallidus Strain PM70-1T.</title>
        <authorList>
            <person name="Stokke R."/>
            <person name="Hocking W.P."/>
            <person name="Steinsbu B.O."/>
            <person name="Steen I.H."/>
        </authorList>
    </citation>
    <scope>NUCLEOTIDE SEQUENCE [LARGE SCALE GENOMIC DNA]</scope>
    <source>
        <strain evidence="9">PM70-1</strain>
    </source>
</reference>
<organism evidence="9 10">
    <name type="scientific">Archaeoglobus sulfaticallidus PM70-1</name>
    <dbReference type="NCBI Taxonomy" id="387631"/>
    <lineage>
        <taxon>Archaea</taxon>
        <taxon>Methanobacteriati</taxon>
        <taxon>Methanobacteriota</taxon>
        <taxon>Archaeoglobi</taxon>
        <taxon>Archaeoglobales</taxon>
        <taxon>Archaeoglobaceae</taxon>
        <taxon>Archaeoglobus</taxon>
    </lineage>
</organism>
<dbReference type="eggNOG" id="arCOG01707">
    <property type="taxonomic scope" value="Archaea"/>
</dbReference>
<comment type="similarity">
    <text evidence="2 5">Belongs to the acyl-CoA dehydrogenase family.</text>
</comment>
<feature type="domain" description="Acyl-CoA dehydrogenase/oxidase N-terminal" evidence="8">
    <location>
        <begin position="11"/>
        <end position="97"/>
    </location>
</feature>
<evidence type="ECO:0000256" key="5">
    <source>
        <dbReference type="RuleBase" id="RU362125"/>
    </source>
</evidence>
<dbReference type="InterPro" id="IPR013786">
    <property type="entry name" value="AcylCoA_DH/ox_N"/>
</dbReference>
<dbReference type="PANTHER" id="PTHR43884">
    <property type="entry name" value="ACYL-COA DEHYDROGENASE"/>
    <property type="match status" value="1"/>
</dbReference>